<reference evidence="3 5" key="2">
    <citation type="submission" date="2018-10" db="EMBL/GenBank/DDBJ databases">
        <title>Genomic Encyclopedia of Archaeal and Bacterial Type Strains, Phase II (KMG-II): from individual species to whole genera.</title>
        <authorList>
            <person name="Goeker M."/>
        </authorList>
    </citation>
    <scope>NUCLEOTIDE SEQUENCE [LARGE SCALE GENOMIC DNA]</scope>
    <source>
        <strain evidence="3 5">DSM 21886</strain>
    </source>
</reference>
<dbReference type="EMBL" id="PJND01000007">
    <property type="protein sequence ID" value="PKW28431.1"/>
    <property type="molecule type" value="Genomic_DNA"/>
</dbReference>
<dbReference type="Proteomes" id="UP000275027">
    <property type="component" value="Unassembled WGS sequence"/>
</dbReference>
<dbReference type="InterPro" id="IPR024775">
    <property type="entry name" value="DinB-like"/>
</dbReference>
<feature type="domain" description="DinB-like" evidence="1">
    <location>
        <begin position="24"/>
        <end position="175"/>
    </location>
</feature>
<dbReference type="InterPro" id="IPR034660">
    <property type="entry name" value="DinB/YfiT-like"/>
</dbReference>
<dbReference type="Gene3D" id="1.20.120.450">
    <property type="entry name" value="dinb family like domain"/>
    <property type="match status" value="1"/>
</dbReference>
<evidence type="ECO:0000313" key="3">
    <source>
        <dbReference type="EMBL" id="RLJ36064.1"/>
    </source>
</evidence>
<protein>
    <submittedName>
        <fullName evidence="3">DinB family protein</fullName>
    </submittedName>
</protein>
<organism evidence="3 5">
    <name type="scientific">Flavobacterium lindanitolerans</name>
    <dbReference type="NCBI Taxonomy" id="428988"/>
    <lineage>
        <taxon>Bacteria</taxon>
        <taxon>Pseudomonadati</taxon>
        <taxon>Bacteroidota</taxon>
        <taxon>Flavobacteriia</taxon>
        <taxon>Flavobacteriales</taxon>
        <taxon>Flavobacteriaceae</taxon>
        <taxon>Flavobacterium</taxon>
    </lineage>
</organism>
<dbReference type="AlphaFoldDB" id="A0A497VAV2"/>
<proteinExistence type="predicted"/>
<dbReference type="RefSeq" id="WP_101470667.1">
    <property type="nucleotide sequence ID" value="NZ_PJND01000007.1"/>
</dbReference>
<dbReference type="Pfam" id="PF12867">
    <property type="entry name" value="DinB_2"/>
    <property type="match status" value="1"/>
</dbReference>
<dbReference type="Proteomes" id="UP000233767">
    <property type="component" value="Unassembled WGS sequence"/>
</dbReference>
<comment type="caution">
    <text evidence="3">The sequence shown here is derived from an EMBL/GenBank/DDBJ whole genome shotgun (WGS) entry which is preliminary data.</text>
</comment>
<evidence type="ECO:0000259" key="1">
    <source>
        <dbReference type="Pfam" id="PF12867"/>
    </source>
</evidence>
<keyword evidence="4" id="KW-1185">Reference proteome</keyword>
<evidence type="ECO:0000313" key="2">
    <source>
        <dbReference type="EMBL" id="PKW28431.1"/>
    </source>
</evidence>
<accession>A0A497VAV2</accession>
<dbReference type="SUPFAM" id="SSF109854">
    <property type="entry name" value="DinB/YfiT-like putative metalloenzymes"/>
    <property type="match status" value="1"/>
</dbReference>
<name>A0A497VAV2_9FLAO</name>
<gene>
    <name evidence="2" type="ORF">B0G92_0050</name>
    <name evidence="3" type="ORF">CLV50_1454</name>
</gene>
<sequence>MKIETSQLLQQLTTQVKRHIQYAESLEKQSEKSLNARLTPDSWSVLECIEHLNRYGKFYLPEIEKRINASHSGPEPQFKSGLLGNHFAESMLPKVKLNRMKTFKNMNPIHSKLDGNVLQIFISQQNKLLALLADAEKVSLNKTKTSISISNLIKLKLGDTFRFLIYHNERHIQQAQRVLQTTGL</sequence>
<dbReference type="EMBL" id="RCCB01000010">
    <property type="protein sequence ID" value="RLJ36064.1"/>
    <property type="molecule type" value="Genomic_DNA"/>
</dbReference>
<evidence type="ECO:0000313" key="4">
    <source>
        <dbReference type="Proteomes" id="UP000233767"/>
    </source>
</evidence>
<reference evidence="2 4" key="1">
    <citation type="submission" date="2017-12" db="EMBL/GenBank/DDBJ databases">
        <title>Genomic Encyclopedia of Type Strains, Phase III (KMG-III): the genomes of soil and plant-associated and newly described type strains.</title>
        <authorList>
            <person name="Whitman W."/>
        </authorList>
    </citation>
    <scope>NUCLEOTIDE SEQUENCE [LARGE SCALE GENOMIC DNA]</scope>
    <source>
        <strain evidence="2 4">IP-10</strain>
    </source>
</reference>
<evidence type="ECO:0000313" key="5">
    <source>
        <dbReference type="Proteomes" id="UP000275027"/>
    </source>
</evidence>